<dbReference type="Proteomes" id="UP000025171">
    <property type="component" value="Unassembled WGS sequence"/>
</dbReference>
<evidence type="ECO:0000313" key="1">
    <source>
        <dbReference type="EMBL" id="KCZ93367.1"/>
    </source>
</evidence>
<accession>A0A059FRX5</accession>
<dbReference type="STRING" id="1280950.HJO_05910"/>
<dbReference type="Gene3D" id="3.10.20.30">
    <property type="match status" value="1"/>
</dbReference>
<name>A0A059FRX5_9PROT</name>
<dbReference type="InterPro" id="IPR016155">
    <property type="entry name" value="Mopterin_synth/thiamin_S_b"/>
</dbReference>
<comment type="caution">
    <text evidence="1">The sequence shown here is derived from an EMBL/GenBank/DDBJ whole genome shotgun (WGS) entry which is preliminary data.</text>
</comment>
<reference evidence="1 2" key="1">
    <citation type="journal article" date="2014" name="Antonie Van Leeuwenhoek">
        <title>Hyphomonas beringensis sp. nov. and Hyphomonas chukchiensis sp. nov., isolated from surface seawater of the Bering Sea and Chukchi Sea.</title>
        <authorList>
            <person name="Li C."/>
            <person name="Lai Q."/>
            <person name="Li G."/>
            <person name="Dong C."/>
            <person name="Wang J."/>
            <person name="Liao Y."/>
            <person name="Shao Z."/>
        </authorList>
    </citation>
    <scope>NUCLEOTIDE SEQUENCE [LARGE SCALE GENOMIC DNA]</scope>
    <source>
        <strain evidence="1 2">MHS-2</strain>
    </source>
</reference>
<organism evidence="1 2">
    <name type="scientific">Hyphomonas johnsonii MHS-2</name>
    <dbReference type="NCBI Taxonomy" id="1280950"/>
    <lineage>
        <taxon>Bacteria</taxon>
        <taxon>Pseudomonadati</taxon>
        <taxon>Pseudomonadota</taxon>
        <taxon>Alphaproteobacteria</taxon>
        <taxon>Hyphomonadales</taxon>
        <taxon>Hyphomonadaceae</taxon>
        <taxon>Hyphomonas</taxon>
    </lineage>
</organism>
<dbReference type="OrthoDB" id="9800712at2"/>
<sequence>MATLFYLGRLMDALGTGTETLAIPPGVNDTAALRTWLDAERQLGGILTEPTVRLAINDVIVSEPCAISDTDEIAFLPPVGGG</sequence>
<dbReference type="SUPFAM" id="SSF54285">
    <property type="entry name" value="MoaD/ThiS"/>
    <property type="match status" value="1"/>
</dbReference>
<gene>
    <name evidence="1" type="ORF">HJO_05910</name>
</gene>
<dbReference type="InterPro" id="IPR012675">
    <property type="entry name" value="Beta-grasp_dom_sf"/>
</dbReference>
<dbReference type="EMBL" id="ARYK01000002">
    <property type="protein sequence ID" value="KCZ93367.1"/>
    <property type="molecule type" value="Genomic_DNA"/>
</dbReference>
<evidence type="ECO:0000313" key="2">
    <source>
        <dbReference type="Proteomes" id="UP000025171"/>
    </source>
</evidence>
<dbReference type="RefSeq" id="WP_035614928.1">
    <property type="nucleotide sequence ID" value="NZ_ARYK01000002.1"/>
</dbReference>
<proteinExistence type="predicted"/>
<dbReference type="Pfam" id="PF02597">
    <property type="entry name" value="ThiS"/>
    <property type="match status" value="1"/>
</dbReference>
<dbReference type="eggNOG" id="COG1977">
    <property type="taxonomic scope" value="Bacteria"/>
</dbReference>
<keyword evidence="2" id="KW-1185">Reference proteome</keyword>
<protein>
    <submittedName>
        <fullName evidence="1">Putative molybdopterin converting factor subunit 1</fullName>
    </submittedName>
</protein>
<dbReference type="InterPro" id="IPR003749">
    <property type="entry name" value="ThiS/MoaD-like"/>
</dbReference>
<dbReference type="AlphaFoldDB" id="A0A059FRX5"/>
<dbReference type="PATRIC" id="fig|1280950.3.peg.1191"/>
<dbReference type="CDD" id="cd00754">
    <property type="entry name" value="Ubl_MoaD"/>
    <property type="match status" value="1"/>
</dbReference>